<dbReference type="Gene3D" id="3.40.50.2300">
    <property type="match status" value="1"/>
</dbReference>
<dbReference type="PANTHER" id="PTHR43228">
    <property type="entry name" value="TWO-COMPONENT RESPONSE REGULATOR"/>
    <property type="match status" value="1"/>
</dbReference>
<dbReference type="eggNOG" id="COG0745">
    <property type="taxonomic scope" value="Bacteria"/>
</dbReference>
<dbReference type="InterPro" id="IPR052048">
    <property type="entry name" value="ST_Response_Regulator"/>
</dbReference>
<dbReference type="GO" id="GO:0000160">
    <property type="term" value="P:phosphorelay signal transduction system"/>
    <property type="evidence" value="ECO:0007669"/>
    <property type="project" value="InterPro"/>
</dbReference>
<comment type="caution">
    <text evidence="5">The sequence shown here is derived from an EMBL/GenBank/DDBJ whole genome shotgun (WGS) entry which is preliminary data.</text>
</comment>
<dbReference type="InterPro" id="IPR036457">
    <property type="entry name" value="PPM-type-like_dom_sf"/>
</dbReference>
<reference evidence="5" key="1">
    <citation type="submission" date="2014-12" db="EMBL/GenBank/DDBJ databases">
        <title>The draft genome of the Tatumella morbirosei type strain, LMG23360T isolated from pineapple rot.</title>
        <authorList>
            <person name="Smits T.H."/>
            <person name="Palmer M."/>
            <person name="Venter S.N."/>
            <person name="Duffy B."/>
            <person name="Steenkamp E.T."/>
            <person name="Chan W.Y."/>
            <person name="Coutinho T.A."/>
            <person name="Coetzee M.P."/>
            <person name="De Maayer P."/>
        </authorList>
    </citation>
    <scope>NUCLEOTIDE SEQUENCE [LARGE SCALE GENOMIC DNA]</scope>
    <source>
        <strain evidence="5">LMG 23360</strain>
    </source>
</reference>
<sequence length="337" mass="37117">MSNPLSGKNILVVEDEVVFSSLICGFVESLGGNTLPASDGKSALNLIDHYPVDLVICDLNMPVMRGDEFVQQLRIRGNTLPVVIITASEDVSEIAGMLRLGVQDVLLKPLDDMERVRDVILECLYPSMFASKIKEDEQLFDSWDDLIQQPDKAIRLIKQLQPPIRQSLANTQVNYRQLTCTGEPGLVFDIAALSDSQLGFYILDVTRAGDNGIMAALLLRVMFNELLQKQIADKHQQLPELNTVLHDINRLLQDAGMTGQFPLLVGFYNQARHQLSLVPAGLHTVISIDGIRNELDTGIPPGTFEQIHATQHSFSLKACECNISGAGGKLKLMLSAN</sequence>
<evidence type="ECO:0000256" key="2">
    <source>
        <dbReference type="ARBA" id="ARBA00040987"/>
    </source>
</evidence>
<dbReference type="OrthoDB" id="6399952at2"/>
<evidence type="ECO:0000256" key="1">
    <source>
        <dbReference type="ARBA" id="ARBA00022990"/>
    </source>
</evidence>
<keyword evidence="1" id="KW-0007">Acetylation</keyword>
<gene>
    <name evidence="5" type="ORF">HA49_13200</name>
</gene>
<dbReference type="EMBL" id="JPKR02000003">
    <property type="protein sequence ID" value="KGD73142.1"/>
    <property type="molecule type" value="Genomic_DNA"/>
</dbReference>
<keyword evidence="3" id="KW-0597">Phosphoprotein</keyword>
<dbReference type="RefSeq" id="WP_038020813.1">
    <property type="nucleotide sequence ID" value="NZ_JPKR02000003.1"/>
</dbReference>
<evidence type="ECO:0000256" key="3">
    <source>
        <dbReference type="PROSITE-ProRule" id="PRU00169"/>
    </source>
</evidence>
<dbReference type="InterPro" id="IPR001789">
    <property type="entry name" value="Sig_transdc_resp-reg_receiver"/>
</dbReference>
<evidence type="ECO:0000313" key="5">
    <source>
        <dbReference type="EMBL" id="KGD73142.1"/>
    </source>
</evidence>
<dbReference type="InterPro" id="IPR011006">
    <property type="entry name" value="CheY-like_superfamily"/>
</dbReference>
<accession>A0A095T8Y1</accession>
<dbReference type="PANTHER" id="PTHR43228:SF1">
    <property type="entry name" value="TWO-COMPONENT RESPONSE REGULATOR ARR22"/>
    <property type="match status" value="1"/>
</dbReference>
<name>A0A095T8Y1_9GAMM</name>
<feature type="domain" description="Response regulatory" evidence="4">
    <location>
        <begin position="9"/>
        <end position="123"/>
    </location>
</feature>
<keyword evidence="6" id="KW-1185">Reference proteome</keyword>
<evidence type="ECO:0000259" key="4">
    <source>
        <dbReference type="PROSITE" id="PS50110"/>
    </source>
</evidence>
<dbReference type="Proteomes" id="UP000029577">
    <property type="component" value="Unassembled WGS sequence"/>
</dbReference>
<dbReference type="AlphaFoldDB" id="A0A095T8Y1"/>
<dbReference type="SUPFAM" id="SSF52172">
    <property type="entry name" value="CheY-like"/>
    <property type="match status" value="1"/>
</dbReference>
<dbReference type="CDD" id="cd00156">
    <property type="entry name" value="REC"/>
    <property type="match status" value="1"/>
</dbReference>
<protein>
    <recommendedName>
        <fullName evidence="2">Chemotaxis protein CheY</fullName>
    </recommendedName>
</protein>
<evidence type="ECO:0000313" key="6">
    <source>
        <dbReference type="Proteomes" id="UP000029577"/>
    </source>
</evidence>
<dbReference type="PROSITE" id="PS50110">
    <property type="entry name" value="RESPONSE_REGULATORY"/>
    <property type="match status" value="1"/>
</dbReference>
<dbReference type="Pfam" id="PF00072">
    <property type="entry name" value="Response_reg"/>
    <property type="match status" value="1"/>
</dbReference>
<feature type="modified residue" description="4-aspartylphosphate" evidence="3">
    <location>
        <position position="58"/>
    </location>
</feature>
<dbReference type="Gene3D" id="3.60.40.10">
    <property type="entry name" value="PPM-type phosphatase domain"/>
    <property type="match status" value="1"/>
</dbReference>
<dbReference type="NCBIfam" id="NF007969">
    <property type="entry name" value="PRK10693.1"/>
    <property type="match status" value="1"/>
</dbReference>
<proteinExistence type="predicted"/>
<organism evidence="5 6">
    <name type="scientific">Tatumella morbirosei</name>
    <dbReference type="NCBI Taxonomy" id="642227"/>
    <lineage>
        <taxon>Bacteria</taxon>
        <taxon>Pseudomonadati</taxon>
        <taxon>Pseudomonadota</taxon>
        <taxon>Gammaproteobacteria</taxon>
        <taxon>Enterobacterales</taxon>
        <taxon>Erwiniaceae</taxon>
        <taxon>Tatumella</taxon>
    </lineage>
</organism>
<dbReference type="STRING" id="642227.HA49_13200"/>
<dbReference type="SMART" id="SM00448">
    <property type="entry name" value="REC"/>
    <property type="match status" value="1"/>
</dbReference>